<dbReference type="InterPro" id="IPR020845">
    <property type="entry name" value="AMP-binding_CS"/>
</dbReference>
<evidence type="ECO:0000256" key="1">
    <source>
        <dbReference type="SAM" id="MobiDB-lite"/>
    </source>
</evidence>
<dbReference type="EMBL" id="JBHTEE010000001">
    <property type="protein sequence ID" value="MFC7601547.1"/>
    <property type="molecule type" value="Genomic_DNA"/>
</dbReference>
<feature type="region of interest" description="Disordered" evidence="1">
    <location>
        <begin position="132"/>
        <end position="151"/>
    </location>
</feature>
<comment type="caution">
    <text evidence="4">The sequence shown here is derived from an EMBL/GenBank/DDBJ whole genome shotgun (WGS) entry which is preliminary data.</text>
</comment>
<dbReference type="PANTHER" id="PTHR43767:SF1">
    <property type="entry name" value="NONRIBOSOMAL PEPTIDE SYNTHASE PES1 (EUROFUNG)-RELATED"/>
    <property type="match status" value="1"/>
</dbReference>
<accession>A0ABW2T0R5</accession>
<name>A0ABW2T0R5_9ACTN</name>
<dbReference type="Pfam" id="PF13193">
    <property type="entry name" value="AMP-binding_C"/>
    <property type="match status" value="1"/>
</dbReference>
<dbReference type="InterPro" id="IPR000873">
    <property type="entry name" value="AMP-dep_synth/lig_dom"/>
</dbReference>
<reference evidence="5" key="1">
    <citation type="journal article" date="2019" name="Int. J. Syst. Evol. Microbiol.">
        <title>The Global Catalogue of Microorganisms (GCM) 10K type strain sequencing project: providing services to taxonomists for standard genome sequencing and annotation.</title>
        <authorList>
            <consortium name="The Broad Institute Genomics Platform"/>
            <consortium name="The Broad Institute Genome Sequencing Center for Infectious Disease"/>
            <person name="Wu L."/>
            <person name="Ma J."/>
        </authorList>
    </citation>
    <scope>NUCLEOTIDE SEQUENCE [LARGE SCALE GENOMIC DNA]</scope>
    <source>
        <strain evidence="5">JCM 10083</strain>
    </source>
</reference>
<dbReference type="InterPro" id="IPR042099">
    <property type="entry name" value="ANL_N_sf"/>
</dbReference>
<sequence length="526" mass="56422">MRRNLVHDLEARASGSPHRIGLIHEDGRTWTYRQIDQAASAVARALVEHGLTPGSRVGLYLANSPELVFGLAGCWKAGLVPVPMSGLYNFDEVRSCVAKTGPDMVVADPAKLPEDGVGVPLLPLDVVRAAGETARGSAGSDSPPVRAPEPAEEDEGLLLFTGGSTGMPKAVAVTHSGTHASMSTLARAQKGGRQPEEGLYALVDESVPPNLVLLPLFHGGGIQSLLFSWHVGRTVLLVERFSVDRIARLVPRYRVDNLFLLPTMVYDLTHTTERPDLSSVRKVLVAGQRLDPELKTLFEQRFGVIVMSNYGSAELGHVAGWNARDVREGRWKPGSVGRIYDGVELEIRDEDGASQQTGRQGEIWVKSTRTKGYVDTGGDGASLVENGWVRSGDIGYVDADRVLYLVGRSREVIKTGGFQVWPGELEGVLRRHPAVADIAVVGVADDRLGEVPKAFVVPTAGTAAGTALADELVAWCRERLAHFKSVRQVAFVDALPRSEAGKVQRAALVASDASRSSGANDSKESA</sequence>
<evidence type="ECO:0000313" key="4">
    <source>
        <dbReference type="EMBL" id="MFC7601547.1"/>
    </source>
</evidence>
<dbReference type="Proteomes" id="UP001596514">
    <property type="component" value="Unassembled WGS sequence"/>
</dbReference>
<evidence type="ECO:0000313" key="5">
    <source>
        <dbReference type="Proteomes" id="UP001596514"/>
    </source>
</evidence>
<protein>
    <submittedName>
        <fullName evidence="4">Class I adenylate-forming enzyme family protein</fullName>
    </submittedName>
</protein>
<dbReference type="InterPro" id="IPR050237">
    <property type="entry name" value="ATP-dep_AMP-bd_enzyme"/>
</dbReference>
<dbReference type="Pfam" id="PF00501">
    <property type="entry name" value="AMP-binding"/>
    <property type="match status" value="1"/>
</dbReference>
<dbReference type="Gene3D" id="3.40.50.12780">
    <property type="entry name" value="N-terminal domain of ligase-like"/>
    <property type="match status" value="1"/>
</dbReference>
<dbReference type="RefSeq" id="WP_343963821.1">
    <property type="nucleotide sequence ID" value="NZ_BAAAGK010000019.1"/>
</dbReference>
<keyword evidence="5" id="KW-1185">Reference proteome</keyword>
<feature type="domain" description="AMP-binding enzyme C-terminal" evidence="3">
    <location>
        <begin position="424"/>
        <end position="502"/>
    </location>
</feature>
<dbReference type="InterPro" id="IPR045851">
    <property type="entry name" value="AMP-bd_C_sf"/>
</dbReference>
<gene>
    <name evidence="4" type="ORF">ACFQVD_15755</name>
</gene>
<organism evidence="4 5">
    <name type="scientific">Streptosporangium amethystogenes subsp. fukuiense</name>
    <dbReference type="NCBI Taxonomy" id="698418"/>
    <lineage>
        <taxon>Bacteria</taxon>
        <taxon>Bacillati</taxon>
        <taxon>Actinomycetota</taxon>
        <taxon>Actinomycetes</taxon>
        <taxon>Streptosporangiales</taxon>
        <taxon>Streptosporangiaceae</taxon>
        <taxon>Streptosporangium</taxon>
    </lineage>
</organism>
<evidence type="ECO:0000259" key="2">
    <source>
        <dbReference type="Pfam" id="PF00501"/>
    </source>
</evidence>
<dbReference type="InterPro" id="IPR025110">
    <property type="entry name" value="AMP-bd_C"/>
</dbReference>
<dbReference type="SUPFAM" id="SSF56801">
    <property type="entry name" value="Acetyl-CoA synthetase-like"/>
    <property type="match status" value="1"/>
</dbReference>
<feature type="domain" description="AMP-dependent synthetase/ligase" evidence="2">
    <location>
        <begin position="9"/>
        <end position="372"/>
    </location>
</feature>
<evidence type="ECO:0000259" key="3">
    <source>
        <dbReference type="Pfam" id="PF13193"/>
    </source>
</evidence>
<proteinExistence type="predicted"/>
<dbReference type="PROSITE" id="PS00455">
    <property type="entry name" value="AMP_BINDING"/>
    <property type="match status" value="1"/>
</dbReference>
<dbReference type="Gene3D" id="3.30.300.30">
    <property type="match status" value="1"/>
</dbReference>
<dbReference type="PANTHER" id="PTHR43767">
    <property type="entry name" value="LONG-CHAIN-FATTY-ACID--COA LIGASE"/>
    <property type="match status" value="1"/>
</dbReference>